<accession>A0A2W5U9P1</accession>
<evidence type="ECO:0000259" key="1">
    <source>
        <dbReference type="Pfam" id="PF08241"/>
    </source>
</evidence>
<protein>
    <recommendedName>
        <fullName evidence="1">Methyltransferase type 11 domain-containing protein</fullName>
    </recommendedName>
</protein>
<dbReference type="InterPro" id="IPR013216">
    <property type="entry name" value="Methyltransf_11"/>
</dbReference>
<feature type="domain" description="Methyltransferase type 11" evidence="1">
    <location>
        <begin position="109"/>
        <end position="151"/>
    </location>
</feature>
<proteinExistence type="predicted"/>
<gene>
    <name evidence="2" type="ORF">DI533_05485</name>
</gene>
<dbReference type="Pfam" id="PF08241">
    <property type="entry name" value="Methyltransf_11"/>
    <property type="match status" value="1"/>
</dbReference>
<sequence>MVKPARISEANRMGIDLAQFRHLTELSSRYSPQGRSLMLGRQSLKLNPKNRLRINRMLRMSGHDMVWRDLAQEDGFAETMWEKLGFGRVETMDLSDYEGAGILHDLNDPIPDALVGQFDFIFDGGTIEHVFNVPVALMNVFRMLRPGGRFVSANGMNGWVGHGFYQFNPDLVWTFWKRACGCTVHRCLGVARDENAEDIEFLDVGDYGTRLRLRDKLPTTRVYLYYEIEKPEGAVYQGRVLQSDYLARWAET</sequence>
<evidence type="ECO:0000313" key="3">
    <source>
        <dbReference type="Proteomes" id="UP000248975"/>
    </source>
</evidence>
<dbReference type="EMBL" id="QFQS01000001">
    <property type="protein sequence ID" value="PZR00064.1"/>
    <property type="molecule type" value="Genomic_DNA"/>
</dbReference>
<comment type="caution">
    <text evidence="2">The sequence shown here is derived from an EMBL/GenBank/DDBJ whole genome shotgun (WGS) entry which is preliminary data.</text>
</comment>
<reference evidence="2 3" key="1">
    <citation type="submission" date="2017-08" db="EMBL/GenBank/DDBJ databases">
        <title>Infants hospitalized years apart are colonized by the same room-sourced microbial strains.</title>
        <authorList>
            <person name="Brooks B."/>
            <person name="Olm M.R."/>
            <person name="Firek B.A."/>
            <person name="Baker R."/>
            <person name="Thomas B.C."/>
            <person name="Morowitz M.J."/>
            <person name="Banfield J.F."/>
        </authorList>
    </citation>
    <scope>NUCLEOTIDE SEQUENCE [LARGE SCALE GENOMIC DNA]</scope>
    <source>
        <strain evidence="2">S2_003_000_R2_11</strain>
    </source>
</reference>
<dbReference type="AlphaFoldDB" id="A0A2W5U9P1"/>
<evidence type="ECO:0000313" key="2">
    <source>
        <dbReference type="EMBL" id="PZR00064.1"/>
    </source>
</evidence>
<dbReference type="Gene3D" id="3.40.50.150">
    <property type="entry name" value="Vaccinia Virus protein VP39"/>
    <property type="match status" value="1"/>
</dbReference>
<organism evidence="2 3">
    <name type="scientific">Cereibacter sphaeroides</name>
    <name type="common">Rhodobacter sphaeroides</name>
    <dbReference type="NCBI Taxonomy" id="1063"/>
    <lineage>
        <taxon>Bacteria</taxon>
        <taxon>Pseudomonadati</taxon>
        <taxon>Pseudomonadota</taxon>
        <taxon>Alphaproteobacteria</taxon>
        <taxon>Rhodobacterales</taxon>
        <taxon>Paracoccaceae</taxon>
        <taxon>Cereibacter</taxon>
    </lineage>
</organism>
<dbReference type="SUPFAM" id="SSF53335">
    <property type="entry name" value="S-adenosyl-L-methionine-dependent methyltransferases"/>
    <property type="match status" value="1"/>
</dbReference>
<dbReference type="InterPro" id="IPR029063">
    <property type="entry name" value="SAM-dependent_MTases_sf"/>
</dbReference>
<name>A0A2W5U9P1_CERSP</name>
<dbReference type="Proteomes" id="UP000248975">
    <property type="component" value="Unassembled WGS sequence"/>
</dbReference>
<dbReference type="GO" id="GO:0008757">
    <property type="term" value="F:S-adenosylmethionine-dependent methyltransferase activity"/>
    <property type="evidence" value="ECO:0007669"/>
    <property type="project" value="InterPro"/>
</dbReference>